<dbReference type="EMBL" id="JAUQSX010000010">
    <property type="protein sequence ID" value="MDO7848287.1"/>
    <property type="molecule type" value="Genomic_DNA"/>
</dbReference>
<dbReference type="Gene3D" id="3.30.1150.10">
    <property type="match status" value="1"/>
</dbReference>
<proteinExistence type="predicted"/>
<evidence type="ECO:0000313" key="4">
    <source>
        <dbReference type="Proteomes" id="UP001167796"/>
    </source>
</evidence>
<feature type="transmembrane region" description="Helical" evidence="1">
    <location>
        <begin position="133"/>
        <end position="155"/>
    </location>
</feature>
<sequence>MSFQHKLRRWAALTAGLGGLPRAASAFSMDAILDSLARLAAWAALGVALLVGIGWALARLGHSEQQATLRAEARPFGPESAAWRVAVAALLVLPLNAIWFHLVVSGEAFGYLLYALPTAAWALHLGRTRRRGTAWGLGVGAAIVLVVLTVSSAAVRRERHEAEVAALVVPTGPDATQVYDSADVDQQPRFPGGADSLRAAIRRSLHYPLLLASDRKSGTVRVGYVVGVDGRLLGVMVLQGLGPAYDDEAVRVLEGLPAFEPGRRRQEVVAVRGAVDVVFRKPPVAKW</sequence>
<dbReference type="RefSeq" id="WP_305012968.1">
    <property type="nucleotide sequence ID" value="NZ_JAUQSX010000010.1"/>
</dbReference>
<keyword evidence="1" id="KW-0472">Membrane</keyword>
<evidence type="ECO:0000256" key="1">
    <source>
        <dbReference type="SAM" id="Phobius"/>
    </source>
</evidence>
<comment type="caution">
    <text evidence="3">The sequence shown here is derived from an EMBL/GenBank/DDBJ whole genome shotgun (WGS) entry which is preliminary data.</text>
</comment>
<dbReference type="SUPFAM" id="SSF74653">
    <property type="entry name" value="TolA/TonB C-terminal domain"/>
    <property type="match status" value="1"/>
</dbReference>
<dbReference type="Proteomes" id="UP001167796">
    <property type="component" value="Unassembled WGS sequence"/>
</dbReference>
<evidence type="ECO:0000313" key="3">
    <source>
        <dbReference type="EMBL" id="MDO7848287.1"/>
    </source>
</evidence>
<dbReference type="InterPro" id="IPR037682">
    <property type="entry name" value="TonB_C"/>
</dbReference>
<dbReference type="PANTHER" id="PTHR33446">
    <property type="entry name" value="PROTEIN TONB-RELATED"/>
    <property type="match status" value="1"/>
</dbReference>
<keyword evidence="4" id="KW-1185">Reference proteome</keyword>
<feature type="domain" description="TonB C-terminal" evidence="2">
    <location>
        <begin position="192"/>
        <end position="287"/>
    </location>
</feature>
<dbReference type="Pfam" id="PF03544">
    <property type="entry name" value="TonB_C"/>
    <property type="match status" value="1"/>
</dbReference>
<name>A0ABT9AHY9_9BACT</name>
<keyword evidence="1" id="KW-0812">Transmembrane</keyword>
<feature type="transmembrane region" description="Helical" evidence="1">
    <location>
        <begin position="108"/>
        <end position="126"/>
    </location>
</feature>
<protein>
    <submittedName>
        <fullName evidence="3">Energy transducer TonB</fullName>
    </submittedName>
</protein>
<dbReference type="InterPro" id="IPR051045">
    <property type="entry name" value="TonB-dependent_transducer"/>
</dbReference>
<keyword evidence="1" id="KW-1133">Transmembrane helix</keyword>
<reference evidence="3" key="1">
    <citation type="submission" date="2023-07" db="EMBL/GenBank/DDBJ databases">
        <authorList>
            <person name="Kim M.K."/>
        </authorList>
    </citation>
    <scope>NUCLEOTIDE SEQUENCE</scope>
    <source>
        <strain evidence="3">M29</strain>
    </source>
</reference>
<gene>
    <name evidence="3" type="ORF">Q5H92_18110</name>
</gene>
<feature type="transmembrane region" description="Helical" evidence="1">
    <location>
        <begin position="81"/>
        <end position="102"/>
    </location>
</feature>
<dbReference type="PANTHER" id="PTHR33446:SF2">
    <property type="entry name" value="PROTEIN TONB"/>
    <property type="match status" value="1"/>
</dbReference>
<feature type="transmembrane region" description="Helical" evidence="1">
    <location>
        <begin position="36"/>
        <end position="60"/>
    </location>
</feature>
<evidence type="ECO:0000259" key="2">
    <source>
        <dbReference type="PROSITE" id="PS52015"/>
    </source>
</evidence>
<dbReference type="PROSITE" id="PS52015">
    <property type="entry name" value="TONB_CTD"/>
    <property type="match status" value="1"/>
</dbReference>
<organism evidence="3 4">
    <name type="scientific">Hymenobacter mellowenesis</name>
    <dbReference type="NCBI Taxonomy" id="3063995"/>
    <lineage>
        <taxon>Bacteria</taxon>
        <taxon>Pseudomonadati</taxon>
        <taxon>Bacteroidota</taxon>
        <taxon>Cytophagia</taxon>
        <taxon>Cytophagales</taxon>
        <taxon>Hymenobacteraceae</taxon>
        <taxon>Hymenobacter</taxon>
    </lineage>
</organism>
<accession>A0ABT9AHY9</accession>